<evidence type="ECO:0000256" key="6">
    <source>
        <dbReference type="ARBA" id="ARBA00022692"/>
    </source>
</evidence>
<feature type="transmembrane region" description="Helical" evidence="10">
    <location>
        <begin position="80"/>
        <end position="99"/>
    </location>
</feature>
<accession>C4YHK6</accession>
<keyword evidence="7" id="KW-0256">Endoplasmic reticulum</keyword>
<evidence type="ECO:0000256" key="10">
    <source>
        <dbReference type="SAM" id="Phobius"/>
    </source>
</evidence>
<feature type="transmembrane region" description="Helical" evidence="10">
    <location>
        <begin position="165"/>
        <end position="187"/>
    </location>
</feature>
<reference evidence="11 12" key="1">
    <citation type="journal article" date="2009" name="Nature">
        <title>Evolution of pathogenicity and sexual reproduction in eight Candida genomes.</title>
        <authorList>
            <person name="Butler G."/>
            <person name="Rasmussen M.D."/>
            <person name="Lin M.F."/>
            <person name="Santos M.A."/>
            <person name="Sakthikumar S."/>
            <person name="Munro C.A."/>
            <person name="Rheinbay E."/>
            <person name="Grabherr M."/>
            <person name="Forche A."/>
            <person name="Reedy J.L."/>
            <person name="Agrafioti I."/>
            <person name="Arnaud M.B."/>
            <person name="Bates S."/>
            <person name="Brown A.J."/>
            <person name="Brunke S."/>
            <person name="Costanzo M.C."/>
            <person name="Fitzpatrick D.A."/>
            <person name="de Groot P.W."/>
            <person name="Harris D."/>
            <person name="Hoyer L.L."/>
            <person name="Hube B."/>
            <person name="Klis F.M."/>
            <person name="Kodira C."/>
            <person name="Lennard N."/>
            <person name="Logue M.E."/>
            <person name="Martin R."/>
            <person name="Neiman A.M."/>
            <person name="Nikolaou E."/>
            <person name="Quail M.A."/>
            <person name="Quinn J."/>
            <person name="Santos M.C."/>
            <person name="Schmitzberger F.F."/>
            <person name="Sherlock G."/>
            <person name="Shah P."/>
            <person name="Silverstein K.A."/>
            <person name="Skrzypek M.S."/>
            <person name="Soll D."/>
            <person name="Staggs R."/>
            <person name="Stansfield I."/>
            <person name="Stumpf M.P."/>
            <person name="Sudbery P.E."/>
            <person name="Srikantha T."/>
            <person name="Zeng Q."/>
            <person name="Berman J."/>
            <person name="Berriman M."/>
            <person name="Heitman J."/>
            <person name="Gow N.A."/>
            <person name="Lorenz M.C."/>
            <person name="Birren B.W."/>
            <person name="Kellis M."/>
            <person name="Cuomo C.A."/>
        </authorList>
    </citation>
    <scope>NUCLEOTIDE SEQUENCE [LARGE SCALE GENOMIC DNA]</scope>
    <source>
        <strain evidence="11 12">WO-1</strain>
    </source>
</reference>
<dbReference type="GO" id="GO:0005789">
    <property type="term" value="C:endoplasmic reticulum membrane"/>
    <property type="evidence" value="ECO:0007669"/>
    <property type="project" value="UniProtKB-SubCell"/>
</dbReference>
<proteinExistence type="inferred from homology"/>
<dbReference type="EMBL" id="CH672349">
    <property type="protein sequence ID" value="EEQ45238.1"/>
    <property type="molecule type" value="Genomic_DNA"/>
</dbReference>
<dbReference type="OMA" id="FNCDFKV"/>
<protein>
    <recommendedName>
        <fullName evidence="4">Glycosylphosphatidylinositol anchor biosynthesis protein 11</fullName>
    </recommendedName>
</protein>
<dbReference type="HOGENOM" id="CLU_069429_2_0_1"/>
<evidence type="ECO:0000256" key="7">
    <source>
        <dbReference type="ARBA" id="ARBA00022824"/>
    </source>
</evidence>
<comment type="similarity">
    <text evidence="3">Belongs to the PIGF family.</text>
</comment>
<feature type="transmembrane region" description="Helical" evidence="10">
    <location>
        <begin position="130"/>
        <end position="153"/>
    </location>
</feature>
<dbReference type="GO" id="GO:0006506">
    <property type="term" value="P:GPI anchor biosynthetic process"/>
    <property type="evidence" value="ECO:0007669"/>
    <property type="project" value="UniProtKB-UniPathway"/>
</dbReference>
<evidence type="ECO:0000256" key="1">
    <source>
        <dbReference type="ARBA" id="ARBA00004477"/>
    </source>
</evidence>
<evidence type="ECO:0000256" key="3">
    <source>
        <dbReference type="ARBA" id="ARBA00007978"/>
    </source>
</evidence>
<evidence type="ECO:0000256" key="8">
    <source>
        <dbReference type="ARBA" id="ARBA00022989"/>
    </source>
</evidence>
<dbReference type="PaxDb" id="5476-C4YHK6"/>
<sequence>MPAAIRPMKKTVSFSKDVSNNNNNLESDSDTKQSPQSYLTFIPQIKNSLLVVPFHNIFILVGMFYSGLTQDLETVMWKGFLTSIPIQVIYNYIIYINLLPLKKSTRNDHQNNSSGSAINNNNNNNNNVPLLIGSSIFVSIVLSLPLFVVIILMGAPVYKYSLKTLYLSLHLSQLIFNPLIILSNLNVNKIKRLFKQDHLYRIIFHHGILSSVLLTLGGCWLGVIPIPLDWDRPWQQWPITLLVGGYLGGVVGGVLSLIVNYFSH</sequence>
<organism evidence="11 12">
    <name type="scientific">Candida albicans (strain WO-1)</name>
    <name type="common">Yeast</name>
    <dbReference type="NCBI Taxonomy" id="294748"/>
    <lineage>
        <taxon>Eukaryota</taxon>
        <taxon>Fungi</taxon>
        <taxon>Dikarya</taxon>
        <taxon>Ascomycota</taxon>
        <taxon>Saccharomycotina</taxon>
        <taxon>Pichiomycetes</taxon>
        <taxon>Debaryomycetaceae</taxon>
        <taxon>Candida/Lodderomyces clade</taxon>
        <taxon>Candida</taxon>
    </lineage>
</organism>
<dbReference type="VEuPathDB" id="FungiDB:CAWG_03553"/>
<evidence type="ECO:0000256" key="9">
    <source>
        <dbReference type="ARBA" id="ARBA00023136"/>
    </source>
</evidence>
<gene>
    <name evidence="11" type="ORF">CAWG_03553</name>
</gene>
<evidence type="ECO:0000256" key="4">
    <source>
        <dbReference type="ARBA" id="ARBA00020927"/>
    </source>
</evidence>
<dbReference type="UniPathway" id="UPA00196"/>
<evidence type="ECO:0000256" key="5">
    <source>
        <dbReference type="ARBA" id="ARBA00022502"/>
    </source>
</evidence>
<evidence type="ECO:0000313" key="11">
    <source>
        <dbReference type="EMBL" id="EEQ45238.1"/>
    </source>
</evidence>
<feature type="transmembrane region" description="Helical" evidence="10">
    <location>
        <begin position="199"/>
        <end position="223"/>
    </location>
</feature>
<evidence type="ECO:0000313" key="12">
    <source>
        <dbReference type="Proteomes" id="UP000001429"/>
    </source>
</evidence>
<feature type="transmembrane region" description="Helical" evidence="10">
    <location>
        <begin position="49"/>
        <end position="68"/>
    </location>
</feature>
<comment type="pathway">
    <text evidence="2">Glycolipid biosynthesis; glycosylphosphatidylinositol-anchor biosynthesis.</text>
</comment>
<keyword evidence="8 10" id="KW-1133">Transmembrane helix</keyword>
<keyword evidence="5" id="KW-0337">GPI-anchor biosynthesis</keyword>
<dbReference type="OrthoDB" id="17366at2759"/>
<dbReference type="Pfam" id="PF06699">
    <property type="entry name" value="PIG-F"/>
    <property type="match status" value="1"/>
</dbReference>
<name>C4YHK6_CANAW</name>
<evidence type="ECO:0000256" key="2">
    <source>
        <dbReference type="ARBA" id="ARBA00004687"/>
    </source>
</evidence>
<comment type="subcellular location">
    <subcellularLocation>
        <location evidence="1">Endoplasmic reticulum membrane</location>
        <topology evidence="1">Multi-pass membrane protein</topology>
    </subcellularLocation>
</comment>
<keyword evidence="12" id="KW-1185">Reference proteome</keyword>
<dbReference type="AlphaFoldDB" id="C4YHK6"/>
<dbReference type="InterPro" id="IPR009580">
    <property type="entry name" value="GPI_biosynthesis_protein_Pig-F"/>
</dbReference>
<keyword evidence="9 10" id="KW-0472">Membrane</keyword>
<dbReference type="Proteomes" id="UP000001429">
    <property type="component" value="Chromosome 4"/>
</dbReference>
<keyword evidence="6 10" id="KW-0812">Transmembrane</keyword>
<feature type="transmembrane region" description="Helical" evidence="10">
    <location>
        <begin position="243"/>
        <end position="262"/>
    </location>
</feature>